<dbReference type="Proteomes" id="UP000230423">
    <property type="component" value="Unassembled WGS sequence"/>
</dbReference>
<evidence type="ECO:0000313" key="3">
    <source>
        <dbReference type="Proteomes" id="UP000230423"/>
    </source>
</evidence>
<keyword evidence="3" id="KW-1185">Reference proteome</keyword>
<dbReference type="SUPFAM" id="SSF53300">
    <property type="entry name" value="vWA-like"/>
    <property type="match status" value="1"/>
</dbReference>
<organism evidence="2 3">
    <name type="scientific">Teladorsagia circumcincta</name>
    <name type="common">Brown stomach worm</name>
    <name type="synonym">Ostertagia circumcincta</name>
    <dbReference type="NCBI Taxonomy" id="45464"/>
    <lineage>
        <taxon>Eukaryota</taxon>
        <taxon>Metazoa</taxon>
        <taxon>Ecdysozoa</taxon>
        <taxon>Nematoda</taxon>
        <taxon>Chromadorea</taxon>
        <taxon>Rhabditida</taxon>
        <taxon>Rhabditina</taxon>
        <taxon>Rhabditomorpha</taxon>
        <taxon>Strongyloidea</taxon>
        <taxon>Trichostrongylidae</taxon>
        <taxon>Teladorsagia</taxon>
    </lineage>
</organism>
<accession>A0A2G9U6K8</accession>
<reference evidence="2 3" key="1">
    <citation type="submission" date="2015-09" db="EMBL/GenBank/DDBJ databases">
        <title>Draft genome of the parasitic nematode Teladorsagia circumcincta isolate WARC Sus (inbred).</title>
        <authorList>
            <person name="Mitreva M."/>
        </authorList>
    </citation>
    <scope>NUCLEOTIDE SEQUENCE [LARGE SCALE GENOMIC DNA]</scope>
    <source>
        <strain evidence="2 3">S</strain>
    </source>
</reference>
<protein>
    <recommendedName>
        <fullName evidence="1">VWFA domain-containing protein</fullName>
    </recommendedName>
</protein>
<dbReference type="PROSITE" id="PS50234">
    <property type="entry name" value="VWFA"/>
    <property type="match status" value="1"/>
</dbReference>
<evidence type="ECO:0000259" key="1">
    <source>
        <dbReference type="PROSITE" id="PS50234"/>
    </source>
</evidence>
<dbReference type="InterPro" id="IPR002035">
    <property type="entry name" value="VWF_A"/>
</dbReference>
<dbReference type="AlphaFoldDB" id="A0A2G9U6K8"/>
<dbReference type="Gene3D" id="3.40.50.410">
    <property type="entry name" value="von Willebrand factor, type A domain"/>
    <property type="match status" value="1"/>
</dbReference>
<evidence type="ECO:0000313" key="2">
    <source>
        <dbReference type="EMBL" id="PIO65909.1"/>
    </source>
</evidence>
<name>A0A2G9U6K8_TELCI</name>
<dbReference type="Pfam" id="PF00092">
    <property type="entry name" value="VWA"/>
    <property type="match status" value="1"/>
</dbReference>
<feature type="domain" description="VWFA" evidence="1">
    <location>
        <begin position="1"/>
        <end position="109"/>
    </location>
</feature>
<dbReference type="EMBL" id="KZ348632">
    <property type="protein sequence ID" value="PIO65909.1"/>
    <property type="molecule type" value="Genomic_DNA"/>
</dbReference>
<proteinExistence type="predicted"/>
<dbReference type="InterPro" id="IPR036465">
    <property type="entry name" value="vWFA_dom_sf"/>
</dbReference>
<sequence length="119" mass="13302">MFTGTYDAYKLGQEMLDGDDSDSKVVVVLSDGQTSNCKGDIEIGYDPSIDKKEFEIAKKWRENGIKIIFVRVGDDQYAENIKEIVGNDNTSILSVHDYSKLDKSVITGVAKKICSEEHF</sequence>
<gene>
    <name evidence="2" type="ORF">TELCIR_12398</name>
</gene>